<keyword evidence="11" id="KW-1185">Reference proteome</keyword>
<dbReference type="RefSeq" id="WP_199393087.1">
    <property type="nucleotide sequence ID" value="NZ_JAEMHK010000001.1"/>
</dbReference>
<evidence type="ECO:0000256" key="3">
    <source>
        <dbReference type="ARBA" id="ARBA00022553"/>
    </source>
</evidence>
<dbReference type="EMBL" id="JAEMHK010000001">
    <property type="protein sequence ID" value="MBJ6798546.1"/>
    <property type="molecule type" value="Genomic_DNA"/>
</dbReference>
<evidence type="ECO:0000259" key="9">
    <source>
        <dbReference type="PROSITE" id="PS50109"/>
    </source>
</evidence>
<dbReference type="InterPro" id="IPR036890">
    <property type="entry name" value="HATPase_C_sf"/>
</dbReference>
<comment type="caution">
    <text evidence="10">The sequence shown here is derived from an EMBL/GenBank/DDBJ whole genome shotgun (WGS) entry which is preliminary data.</text>
</comment>
<comment type="catalytic activity">
    <reaction evidence="1">
        <text>ATP + protein L-histidine = ADP + protein N-phospho-L-histidine.</text>
        <dbReference type="EC" id="2.7.13.3"/>
    </reaction>
</comment>
<sequence>MEKLESKQMVAMEDNNDHIEGEHLKVATGILARLGEELTPDPDQGIMELVRNSYDADATDCVIEIIVEATNRTSLLISDNGEGMDYHNIKHGWLVLGKSRKSEYLLTKKGRIPVGDKGLGRLAALRMGKEAILISRPASEPGIEYEVCLDWDKYDTVEFLEDVKLDIKRRVTDKSSGIEILITDLRIPLNRREIERLARHILLLSDPFSNATGFNPSLIAPGYDDIERKVRNAYFDEAEYHLIAEVNGSGIADVRVVDWKGSVRWHTENLNPEKQFSTVAARFDLWVFLLDSKTFSSRNATKKEVKEWLKVVGGVHLYQRHLRVRPYGDSGHDWLEMNLSRVKSPEERPSTNTSIGRVILQEADERLVQKTDRMGFIENDAFHELKRFAKEALDWMAKMRLKEAEARRAKERQDSTSSVKRRTEKLDEIIKAQLPDDKQIIVKKAIEEYKRAVGRETEALREDLQLYRSLATAGTTSAVFAHEASKPATQIEKVSEIIKIRGEKAFGQQYSLIGKQVELIRKSAQSLRSFASLPLYLLKRDKRRGGNVNVHDVIEAMRMLFGPFLENSKILLNLEFVDSVPFVVGSVALLEAIIANLITNTINAFKVEGARTTGRQVTVRTLLSGEKVLIQVMDNALGIVDIDLDEIWLPGRTTFADGTGFGLSIVRDAVNDLSGKVYAIPQGEMGGAEFTVELPIAGGNGA</sequence>
<name>A0ABS0YKX8_9BACT</name>
<protein>
    <recommendedName>
        <fullName evidence="2">histidine kinase</fullName>
        <ecNumber evidence="2">2.7.13.3</ecNumber>
    </recommendedName>
</protein>
<evidence type="ECO:0000256" key="2">
    <source>
        <dbReference type="ARBA" id="ARBA00012438"/>
    </source>
</evidence>
<dbReference type="Pfam" id="PF13589">
    <property type="entry name" value="HATPase_c_3"/>
    <property type="match status" value="1"/>
</dbReference>
<organism evidence="10 11">
    <name type="scientific">Geomonas propionica</name>
    <dbReference type="NCBI Taxonomy" id="2798582"/>
    <lineage>
        <taxon>Bacteria</taxon>
        <taxon>Pseudomonadati</taxon>
        <taxon>Thermodesulfobacteriota</taxon>
        <taxon>Desulfuromonadia</taxon>
        <taxon>Geobacterales</taxon>
        <taxon>Geobacteraceae</taxon>
        <taxon>Geomonas</taxon>
    </lineage>
</organism>
<evidence type="ECO:0000313" key="11">
    <source>
        <dbReference type="Proteomes" id="UP000641025"/>
    </source>
</evidence>
<evidence type="ECO:0000256" key="5">
    <source>
        <dbReference type="ARBA" id="ARBA00022741"/>
    </source>
</evidence>
<keyword evidence="7" id="KW-0067">ATP-binding</keyword>
<dbReference type="InterPro" id="IPR005467">
    <property type="entry name" value="His_kinase_dom"/>
</dbReference>
<dbReference type="InterPro" id="IPR003594">
    <property type="entry name" value="HATPase_dom"/>
</dbReference>
<feature type="domain" description="Histidine kinase" evidence="9">
    <location>
        <begin position="479"/>
        <end position="698"/>
    </location>
</feature>
<proteinExistence type="predicted"/>
<dbReference type="Gene3D" id="3.30.565.10">
    <property type="entry name" value="Histidine kinase-like ATPase, C-terminal domain"/>
    <property type="match status" value="2"/>
</dbReference>
<evidence type="ECO:0000256" key="8">
    <source>
        <dbReference type="ARBA" id="ARBA00023012"/>
    </source>
</evidence>
<gene>
    <name evidence="10" type="ORF">JFN90_00185</name>
</gene>
<dbReference type="PANTHER" id="PTHR43065">
    <property type="entry name" value="SENSOR HISTIDINE KINASE"/>
    <property type="match status" value="1"/>
</dbReference>
<dbReference type="PRINTS" id="PR00344">
    <property type="entry name" value="BCTRLSENSOR"/>
</dbReference>
<evidence type="ECO:0000313" key="10">
    <source>
        <dbReference type="EMBL" id="MBJ6798546.1"/>
    </source>
</evidence>
<evidence type="ECO:0000256" key="7">
    <source>
        <dbReference type="ARBA" id="ARBA00022840"/>
    </source>
</evidence>
<dbReference type="GO" id="GO:0016301">
    <property type="term" value="F:kinase activity"/>
    <property type="evidence" value="ECO:0007669"/>
    <property type="project" value="UniProtKB-KW"/>
</dbReference>
<dbReference type="Pfam" id="PF02518">
    <property type="entry name" value="HATPase_c"/>
    <property type="match status" value="1"/>
</dbReference>
<dbReference type="PROSITE" id="PS50109">
    <property type="entry name" value="HIS_KIN"/>
    <property type="match status" value="1"/>
</dbReference>
<keyword evidence="4" id="KW-0808">Transferase</keyword>
<reference evidence="10 11" key="1">
    <citation type="submission" date="2020-12" db="EMBL/GenBank/DDBJ databases">
        <title>Geomonas sp. Red259, isolated from paddy soil.</title>
        <authorList>
            <person name="Xu Z."/>
            <person name="Zhang Z."/>
            <person name="Masuda Y."/>
            <person name="Itoh H."/>
            <person name="Senoo K."/>
        </authorList>
    </citation>
    <scope>NUCLEOTIDE SEQUENCE [LARGE SCALE GENOMIC DNA]</scope>
    <source>
        <strain evidence="10 11">Red259</strain>
    </source>
</reference>
<accession>A0ABS0YKX8</accession>
<dbReference type="SMART" id="SM00387">
    <property type="entry name" value="HATPase_c"/>
    <property type="match status" value="1"/>
</dbReference>
<keyword evidence="5" id="KW-0547">Nucleotide-binding</keyword>
<dbReference type="PANTHER" id="PTHR43065:SF10">
    <property type="entry name" value="PEROXIDE STRESS-ACTIVATED HISTIDINE KINASE MAK3"/>
    <property type="match status" value="1"/>
</dbReference>
<evidence type="ECO:0000256" key="4">
    <source>
        <dbReference type="ARBA" id="ARBA00022679"/>
    </source>
</evidence>
<keyword evidence="3" id="KW-0597">Phosphoprotein</keyword>
<dbReference type="SUPFAM" id="SSF55874">
    <property type="entry name" value="ATPase domain of HSP90 chaperone/DNA topoisomerase II/histidine kinase"/>
    <property type="match status" value="2"/>
</dbReference>
<dbReference type="Proteomes" id="UP000641025">
    <property type="component" value="Unassembled WGS sequence"/>
</dbReference>
<dbReference type="InterPro" id="IPR004358">
    <property type="entry name" value="Sig_transdc_His_kin-like_C"/>
</dbReference>
<dbReference type="EC" id="2.7.13.3" evidence="2"/>
<evidence type="ECO:0000256" key="1">
    <source>
        <dbReference type="ARBA" id="ARBA00000085"/>
    </source>
</evidence>
<keyword evidence="6 10" id="KW-0418">Kinase</keyword>
<evidence type="ECO:0000256" key="6">
    <source>
        <dbReference type="ARBA" id="ARBA00022777"/>
    </source>
</evidence>
<keyword evidence="8" id="KW-0902">Two-component regulatory system</keyword>